<dbReference type="Gramene" id="ESR61613">
    <property type="protein sequence ID" value="ESR61613"/>
    <property type="gene ID" value="CICLE_v10018378mg"/>
</dbReference>
<dbReference type="InParanoid" id="V4TMA1"/>
<dbReference type="EMBL" id="KI536312">
    <property type="protein sequence ID" value="ESR61613.1"/>
    <property type="molecule type" value="Genomic_DNA"/>
</dbReference>
<dbReference type="Proteomes" id="UP000030687">
    <property type="component" value="Unassembled WGS sequence"/>
</dbReference>
<dbReference type="AlphaFoldDB" id="V4TMA1"/>
<reference evidence="2 3" key="1">
    <citation type="submission" date="2013-10" db="EMBL/GenBank/DDBJ databases">
        <authorList>
            <consortium name="International Citrus Genome Consortium"/>
            <person name="Jenkins J."/>
            <person name="Schmutz J."/>
            <person name="Prochnik S."/>
            <person name="Rokhsar D."/>
            <person name="Gmitter F."/>
            <person name="Ollitrault P."/>
            <person name="Machado M."/>
            <person name="Talon M."/>
            <person name="Wincker P."/>
            <person name="Jaillon O."/>
            <person name="Morgante M."/>
        </authorList>
    </citation>
    <scope>NUCLEOTIDE SEQUENCE</scope>
    <source>
        <strain evidence="3">cv. Clemenules</strain>
    </source>
</reference>
<evidence type="ECO:0000256" key="1">
    <source>
        <dbReference type="SAM" id="MobiDB-lite"/>
    </source>
</evidence>
<feature type="compositionally biased region" description="Basic and acidic residues" evidence="1">
    <location>
        <begin position="1"/>
        <end position="18"/>
    </location>
</feature>
<evidence type="ECO:0000313" key="3">
    <source>
        <dbReference type="Proteomes" id="UP000030687"/>
    </source>
</evidence>
<proteinExistence type="predicted"/>
<gene>
    <name evidence="2" type="ORF">CICLE_v10018378mg</name>
</gene>
<sequence length="66" mass="7772">MEKERGHREEREEERSEEISGMGGLARSDLFFLFNKKDKENFSCPPLPFLGFPAFPSSLFYLSLYY</sequence>
<dbReference type="KEGG" id="cic:CICLE_v10018378mg"/>
<feature type="region of interest" description="Disordered" evidence="1">
    <location>
        <begin position="1"/>
        <end position="21"/>
    </location>
</feature>
<organism evidence="2 3">
    <name type="scientific">Citrus clementina</name>
    <name type="common">Clementine</name>
    <name type="synonym">Citrus deliciosa x Citrus sinensis</name>
    <dbReference type="NCBI Taxonomy" id="85681"/>
    <lineage>
        <taxon>Eukaryota</taxon>
        <taxon>Viridiplantae</taxon>
        <taxon>Streptophyta</taxon>
        <taxon>Embryophyta</taxon>
        <taxon>Tracheophyta</taxon>
        <taxon>Spermatophyta</taxon>
        <taxon>Magnoliopsida</taxon>
        <taxon>eudicotyledons</taxon>
        <taxon>Gunneridae</taxon>
        <taxon>Pentapetalae</taxon>
        <taxon>rosids</taxon>
        <taxon>malvids</taxon>
        <taxon>Sapindales</taxon>
        <taxon>Rutaceae</taxon>
        <taxon>Aurantioideae</taxon>
        <taxon>Citrus</taxon>
    </lineage>
</organism>
<evidence type="ECO:0000313" key="2">
    <source>
        <dbReference type="EMBL" id="ESR61613.1"/>
    </source>
</evidence>
<accession>V4TMA1</accession>
<name>V4TMA1_CITCL</name>
<protein>
    <submittedName>
        <fullName evidence="2">Uncharacterized protein</fullName>
    </submittedName>
</protein>
<keyword evidence="3" id="KW-1185">Reference proteome</keyword>